<evidence type="ECO:0000256" key="2">
    <source>
        <dbReference type="ARBA" id="ARBA00023315"/>
    </source>
</evidence>
<gene>
    <name evidence="3" type="ORF">NE237_004786</name>
</gene>
<dbReference type="GO" id="GO:0016747">
    <property type="term" value="F:acyltransferase activity, transferring groups other than amino-acyl groups"/>
    <property type="evidence" value="ECO:0007669"/>
    <property type="project" value="UniProtKB-ARBA"/>
</dbReference>
<comment type="caution">
    <text evidence="3">The sequence shown here is derived from an EMBL/GenBank/DDBJ whole genome shotgun (WGS) entry which is preliminary data.</text>
</comment>
<dbReference type="Gene3D" id="3.30.559.10">
    <property type="entry name" value="Chloramphenicol acetyltransferase-like domain"/>
    <property type="match status" value="2"/>
</dbReference>
<evidence type="ECO:0000313" key="3">
    <source>
        <dbReference type="EMBL" id="KAJ4971687.1"/>
    </source>
</evidence>
<dbReference type="InterPro" id="IPR023213">
    <property type="entry name" value="CAT-like_dom_sf"/>
</dbReference>
<accession>A0A9Q0KJI6</accession>
<dbReference type="OrthoDB" id="1862401at2759"/>
<reference evidence="3" key="1">
    <citation type="journal article" date="2023" name="Plant J.">
        <title>The genome of the king protea, Protea cynaroides.</title>
        <authorList>
            <person name="Chang J."/>
            <person name="Duong T.A."/>
            <person name="Schoeman C."/>
            <person name="Ma X."/>
            <person name="Roodt D."/>
            <person name="Barker N."/>
            <person name="Li Z."/>
            <person name="Van de Peer Y."/>
            <person name="Mizrachi E."/>
        </authorList>
    </citation>
    <scope>NUCLEOTIDE SEQUENCE</scope>
    <source>
        <tissue evidence="3">Young leaves</tissue>
    </source>
</reference>
<dbReference type="EMBL" id="JAMYWD010000005">
    <property type="protein sequence ID" value="KAJ4971687.1"/>
    <property type="molecule type" value="Genomic_DNA"/>
</dbReference>
<evidence type="ECO:0000313" key="4">
    <source>
        <dbReference type="Proteomes" id="UP001141806"/>
    </source>
</evidence>
<keyword evidence="4" id="KW-1185">Reference proteome</keyword>
<organism evidence="3 4">
    <name type="scientific">Protea cynaroides</name>
    <dbReference type="NCBI Taxonomy" id="273540"/>
    <lineage>
        <taxon>Eukaryota</taxon>
        <taxon>Viridiplantae</taxon>
        <taxon>Streptophyta</taxon>
        <taxon>Embryophyta</taxon>
        <taxon>Tracheophyta</taxon>
        <taxon>Spermatophyta</taxon>
        <taxon>Magnoliopsida</taxon>
        <taxon>Proteales</taxon>
        <taxon>Proteaceae</taxon>
        <taxon>Protea</taxon>
    </lineage>
</organism>
<proteinExistence type="predicted"/>
<keyword evidence="1" id="KW-0808">Transferase</keyword>
<dbReference type="Pfam" id="PF02458">
    <property type="entry name" value="Transferase"/>
    <property type="match status" value="1"/>
</dbReference>
<dbReference type="PANTHER" id="PTHR31625">
    <property type="match status" value="1"/>
</dbReference>
<dbReference type="AlphaFoldDB" id="A0A9Q0KJI6"/>
<dbReference type="InterPro" id="IPR051504">
    <property type="entry name" value="Plant_metabolite_acyltrans"/>
</dbReference>
<protein>
    <submittedName>
        <fullName evidence="3">Uncharacterized protein</fullName>
    </submittedName>
</protein>
<sequence>MSSFKPIKVLDRCNIAPPPGSVTTTSTVLPLTFFDIHWLPLSPVELLFFYEFPYPISQFMQSHLPNLKRTLSSTLIHFYPLAGNLSWPMESNKPMICYTKGDSVSFTLAESNANFNHLSSNDLRNAIDSRPLVPHLPASGSIVPMLAIQVTIFPNSGICIGVTHHHSICDGRGFTHFMKTWASISTLESSEPLPLLDRTVVKDHDGITKIFLDELDGFMGSQSMFGNRRLRVMDIELKPNMVRATFELNEETSKRLKERFNPPSRLVAICAYTWVCLVKAEAKTGGSKSNSTHFVVNVDCRARLDPIIPKTYFGNCVIGCVVNAEKTDLIKGGVAMATQLIRSAIQKVEEEGILRGLEDSLSSLLKMKSSNSRRLGAAGSPQFGFYKIDLGFGRPKKVEMASNDRTGSMFLKESSNLDGGIEFDLVLNRQEMDAFVSLFVDGLHALKKEPLCPSTLRPLL</sequence>
<evidence type="ECO:0000256" key="1">
    <source>
        <dbReference type="ARBA" id="ARBA00022679"/>
    </source>
</evidence>
<keyword evidence="2" id="KW-0012">Acyltransferase</keyword>
<name>A0A9Q0KJI6_9MAGN</name>
<dbReference type="Proteomes" id="UP001141806">
    <property type="component" value="Unassembled WGS sequence"/>
</dbReference>